<evidence type="ECO:0000313" key="3">
    <source>
        <dbReference type="Proteomes" id="UP000635245"/>
    </source>
</evidence>
<dbReference type="AlphaFoldDB" id="A0A934QLH8"/>
<protein>
    <submittedName>
        <fullName evidence="2">Cyclic nucleotide-binding domain-containing protein</fullName>
    </submittedName>
</protein>
<evidence type="ECO:0000259" key="1">
    <source>
        <dbReference type="PROSITE" id="PS50042"/>
    </source>
</evidence>
<dbReference type="EMBL" id="JAENJH010000001">
    <property type="protein sequence ID" value="MBK1782842.1"/>
    <property type="molecule type" value="Genomic_DNA"/>
</dbReference>
<dbReference type="GO" id="GO:0003700">
    <property type="term" value="F:DNA-binding transcription factor activity"/>
    <property type="evidence" value="ECO:0007669"/>
    <property type="project" value="TreeGrafter"/>
</dbReference>
<comment type="caution">
    <text evidence="2">The sequence shown here is derived from an EMBL/GenBank/DDBJ whole genome shotgun (WGS) entry which is preliminary data.</text>
</comment>
<name>A0A934QLH8_9PSEU</name>
<dbReference type="InterPro" id="IPR000595">
    <property type="entry name" value="cNMP-bd_dom"/>
</dbReference>
<keyword evidence="3" id="KW-1185">Reference proteome</keyword>
<evidence type="ECO:0000313" key="2">
    <source>
        <dbReference type="EMBL" id="MBK1782842.1"/>
    </source>
</evidence>
<dbReference type="PROSITE" id="PS50042">
    <property type="entry name" value="CNMP_BINDING_3"/>
    <property type="match status" value="1"/>
</dbReference>
<dbReference type="Proteomes" id="UP000635245">
    <property type="component" value="Unassembled WGS sequence"/>
</dbReference>
<dbReference type="SUPFAM" id="SSF51206">
    <property type="entry name" value="cAMP-binding domain-like"/>
    <property type="match status" value="1"/>
</dbReference>
<feature type="domain" description="Cyclic nucleotide-binding" evidence="1">
    <location>
        <begin position="60"/>
        <end position="163"/>
    </location>
</feature>
<sequence>MQGISPRWLLRVLPWEEATGGAYRVNRRLTYTLGDGLLTCVNTGSEVSVIAAELRELPALRGVADEAVLAALANRFDQREYQRGDVLAEAGRETGEVLVLAHGKVSTIGTGEYGGETVLDVLADGQVVGERSLADPAAVWDVTVKAVTPCTVLALSRQAVAEVADAAPALRAHLDTVREQEPPAHNKQGEASIELASGHEGEIALPGTFADYETVPREYELAVAQTVLRVHSRVTDLYNQPMNQLDQQLRLTIEALRERQEADLVTNPDFGLLHNADLRQRIHTRTGPPTPDDLDELISRRRKTRYLLAHPRAIAAFGRECTRRGVYPEPAAIEGTAVAAWRGVPLLPCDKIPVSRTGTSSIIAMRTGADDQGVIGLRQTGIPDEYRPGLSVRFTGIDDRAILSYLVSAYYSAAVLVPDALGVLEHVEIGR</sequence>
<dbReference type="InterPro" id="IPR049817">
    <property type="entry name" value="Encap_f2b"/>
</dbReference>
<dbReference type="Pfam" id="PF00027">
    <property type="entry name" value="cNMP_binding"/>
    <property type="match status" value="1"/>
</dbReference>
<dbReference type="InterPro" id="IPR045641">
    <property type="entry name" value="SrpI-like"/>
</dbReference>
<dbReference type="CDD" id="cd00038">
    <property type="entry name" value="CAP_ED"/>
    <property type="match status" value="1"/>
</dbReference>
<dbReference type="Gene3D" id="2.60.120.10">
    <property type="entry name" value="Jelly Rolls"/>
    <property type="match status" value="1"/>
</dbReference>
<dbReference type="NCBIfam" id="NF041163">
    <property type="entry name" value="encap_f2b"/>
    <property type="match status" value="1"/>
</dbReference>
<accession>A0A934QLH8</accession>
<reference evidence="2" key="1">
    <citation type="submission" date="2020-12" db="EMBL/GenBank/DDBJ databases">
        <title>Prauserella sp. ASG 168, a novel actinomycete isolated from cave rock.</title>
        <authorList>
            <person name="Suriyachadkun C."/>
        </authorList>
    </citation>
    <scope>NUCLEOTIDE SEQUENCE</scope>
    <source>
        <strain evidence="2">ASG 168</strain>
    </source>
</reference>
<dbReference type="Pfam" id="PF19307">
    <property type="entry name" value="SrpI-like"/>
    <property type="match status" value="1"/>
</dbReference>
<dbReference type="InterPro" id="IPR018490">
    <property type="entry name" value="cNMP-bd_dom_sf"/>
</dbReference>
<dbReference type="InterPro" id="IPR050397">
    <property type="entry name" value="Env_Response_Regulators"/>
</dbReference>
<dbReference type="PANTHER" id="PTHR24567:SF74">
    <property type="entry name" value="HTH-TYPE TRANSCRIPTIONAL REGULATOR ARCR"/>
    <property type="match status" value="1"/>
</dbReference>
<proteinExistence type="predicted"/>
<dbReference type="InterPro" id="IPR014710">
    <property type="entry name" value="RmlC-like_jellyroll"/>
</dbReference>
<gene>
    <name evidence="2" type="ORF">JHE00_00790</name>
</gene>
<organism evidence="2 3">
    <name type="scientific">Prauserella cavernicola</name>
    <dbReference type="NCBI Taxonomy" id="2800127"/>
    <lineage>
        <taxon>Bacteria</taxon>
        <taxon>Bacillati</taxon>
        <taxon>Actinomycetota</taxon>
        <taxon>Actinomycetes</taxon>
        <taxon>Pseudonocardiales</taxon>
        <taxon>Pseudonocardiaceae</taxon>
        <taxon>Prauserella</taxon>
    </lineage>
</organism>
<dbReference type="SMART" id="SM00100">
    <property type="entry name" value="cNMP"/>
    <property type="match status" value="1"/>
</dbReference>
<dbReference type="PANTHER" id="PTHR24567">
    <property type="entry name" value="CRP FAMILY TRANSCRIPTIONAL REGULATORY PROTEIN"/>
    <property type="match status" value="1"/>
</dbReference>
<dbReference type="GO" id="GO:0005829">
    <property type="term" value="C:cytosol"/>
    <property type="evidence" value="ECO:0007669"/>
    <property type="project" value="TreeGrafter"/>
</dbReference>